<dbReference type="GO" id="GO:0004619">
    <property type="term" value="F:phosphoglycerate mutase activity"/>
    <property type="evidence" value="ECO:0007669"/>
    <property type="project" value="UniProtKB-EC"/>
</dbReference>
<dbReference type="InterPro" id="IPR006124">
    <property type="entry name" value="Metalloenzyme"/>
</dbReference>
<dbReference type="Pfam" id="PF06415">
    <property type="entry name" value="iPGM_N"/>
    <property type="match status" value="1"/>
</dbReference>
<feature type="active site" description="Phosphoserine intermediate" evidence="13">
    <location>
        <position position="71"/>
    </location>
</feature>
<evidence type="ECO:0000256" key="5">
    <source>
        <dbReference type="ARBA" id="ARBA00008819"/>
    </source>
</evidence>
<evidence type="ECO:0000256" key="12">
    <source>
        <dbReference type="ARBA" id="ARBA00083354"/>
    </source>
</evidence>
<evidence type="ECO:0000259" key="16">
    <source>
        <dbReference type="Pfam" id="PF01676"/>
    </source>
</evidence>
<feature type="binding site" evidence="14">
    <location>
        <position position="345"/>
    </location>
    <ligand>
        <name>substrate</name>
    </ligand>
</feature>
<evidence type="ECO:0000256" key="6">
    <source>
        <dbReference type="ARBA" id="ARBA00012026"/>
    </source>
</evidence>
<evidence type="ECO:0000256" key="8">
    <source>
        <dbReference type="ARBA" id="ARBA00023152"/>
    </source>
</evidence>
<dbReference type="HOGENOM" id="CLU_026099_2_0_1"/>
<evidence type="ECO:0000256" key="7">
    <source>
        <dbReference type="ARBA" id="ARBA00022723"/>
    </source>
</evidence>
<keyword evidence="9 15" id="KW-0464">Manganese</keyword>
<dbReference type="GO" id="GO:0006096">
    <property type="term" value="P:glycolytic process"/>
    <property type="evidence" value="ECO:0007669"/>
    <property type="project" value="UniProtKB-UniPathway"/>
</dbReference>
<dbReference type="SUPFAM" id="SSF64158">
    <property type="entry name" value="2,3-Bisphosphoglycerate-independent phosphoglycerate mutase, substrate-binding domain"/>
    <property type="match status" value="1"/>
</dbReference>
<comment type="cofactor">
    <cofactor evidence="2">
        <name>Mn(2+)</name>
        <dbReference type="ChEBI" id="CHEBI:29035"/>
    </cofactor>
</comment>
<feature type="binding site" evidence="15">
    <location>
        <position position="476"/>
    </location>
    <ligand>
        <name>Mn(2+)</name>
        <dbReference type="ChEBI" id="CHEBI:29035"/>
        <label>1</label>
    </ligand>
</feature>
<organism evidence="18 19">
    <name type="scientific">[Torrubiella] hemipterigena</name>
    <dbReference type="NCBI Taxonomy" id="1531966"/>
    <lineage>
        <taxon>Eukaryota</taxon>
        <taxon>Fungi</taxon>
        <taxon>Dikarya</taxon>
        <taxon>Ascomycota</taxon>
        <taxon>Pezizomycotina</taxon>
        <taxon>Sordariomycetes</taxon>
        <taxon>Hypocreomycetidae</taxon>
        <taxon>Hypocreales</taxon>
        <taxon>Clavicipitaceae</taxon>
        <taxon>Clavicipitaceae incertae sedis</taxon>
        <taxon>'Torrubiella' clade</taxon>
    </lineage>
</organism>
<dbReference type="PIRSF" id="PIRSF001492">
    <property type="entry name" value="IPGAM"/>
    <property type="match status" value="1"/>
</dbReference>
<feature type="binding site" evidence="14">
    <location>
        <position position="132"/>
    </location>
    <ligand>
        <name>substrate</name>
    </ligand>
</feature>
<evidence type="ECO:0000256" key="14">
    <source>
        <dbReference type="PIRSR" id="PIRSR001492-2"/>
    </source>
</evidence>
<keyword evidence="19" id="KW-1185">Reference proteome</keyword>
<evidence type="ECO:0000259" key="17">
    <source>
        <dbReference type="Pfam" id="PF06415"/>
    </source>
</evidence>
<feature type="binding site" evidence="14">
    <location>
        <begin position="269"/>
        <end position="272"/>
    </location>
    <ligand>
        <name>substrate</name>
    </ligand>
</feature>
<comment type="catalytic activity">
    <reaction evidence="1">
        <text>(2R)-2-phosphoglycerate = (2R)-3-phosphoglycerate</text>
        <dbReference type="Rhea" id="RHEA:15901"/>
        <dbReference type="ChEBI" id="CHEBI:58272"/>
        <dbReference type="ChEBI" id="CHEBI:58289"/>
        <dbReference type="EC" id="5.4.2.12"/>
    </reaction>
</comment>
<comment type="similarity">
    <text evidence="5">Belongs to the BPG-independent phosphoglycerate mutase family.</text>
</comment>
<dbReference type="Gene3D" id="3.40.720.10">
    <property type="entry name" value="Alkaline Phosphatase, subunit A"/>
    <property type="match status" value="1"/>
</dbReference>
<feature type="binding site" evidence="15">
    <location>
        <position position="71"/>
    </location>
    <ligand>
        <name>Mn(2+)</name>
        <dbReference type="ChEBI" id="CHEBI:29035"/>
        <label>2</label>
    </ligand>
</feature>
<dbReference type="OrthoDB" id="1886626at2759"/>
<feature type="binding site" evidence="14">
    <location>
        <position position="200"/>
    </location>
    <ligand>
        <name>substrate</name>
    </ligand>
</feature>
<dbReference type="SUPFAM" id="SSF53649">
    <property type="entry name" value="Alkaline phosphatase-like"/>
    <property type="match status" value="1"/>
</dbReference>
<dbReference type="Pfam" id="PF01676">
    <property type="entry name" value="Metalloenzyme"/>
    <property type="match status" value="1"/>
</dbReference>
<dbReference type="PANTHER" id="PTHR31637">
    <property type="entry name" value="2,3-BISPHOSPHOGLYCERATE-INDEPENDENT PHOSPHOGLYCERATE MUTASE"/>
    <property type="match status" value="1"/>
</dbReference>
<dbReference type="InterPro" id="IPR017850">
    <property type="entry name" value="Alkaline_phosphatase_core_sf"/>
</dbReference>
<feature type="domain" description="Metalloenzyme" evidence="16">
    <location>
        <begin position="10"/>
        <end position="515"/>
    </location>
</feature>
<evidence type="ECO:0000256" key="9">
    <source>
        <dbReference type="ARBA" id="ARBA00023211"/>
    </source>
</evidence>
<comment type="pathway">
    <text evidence="4">Carbohydrate degradation; glycolysis; pyruvate from D-glyceraldehyde 3-phosphate: step 3/5.</text>
</comment>
<feature type="binding site" evidence="14">
    <location>
        <begin position="162"/>
        <end position="163"/>
    </location>
    <ligand>
        <name>substrate</name>
    </ligand>
</feature>
<name>A0A0A1SZR0_9HYPO</name>
<sequence length="535" mass="58357">MSTLSKSEHKACLIVIDGWGIPSAESPKDGDAIAAAETPVMDELSKSETGFTELDASSLAVGLPEGLMGNSEVGHLNIGAGRVVWQDVVRIDQTIKKDELNDNEVIKKTFEGAAAGNGRLHLCGLISDGGVHAKQTHLNALLRAAKAYGVKHVYIHFFGDGRDTDPKSGAGYMQELVDYLKEVQVGEIATVVGRYYAMDRDKRWERVEIALKGMIKGEGEASEDPVATVKARYEKGGAKDKDEFLTPIIVGGDERRIKDDDTVFFFNYRSDRVRQITQVLGGVDASVLPDEDFTMPKLKALVTMTRYKGDYPFDVAFQPQKMDNVLAEWLGKQGCEQVHIAETEKYAHVTFFFNGGVEKVFPLEIRDQDQDLVPSNKSVATYDLAPEMSADGVADQVAKRLGEQRFPFVMNNFAPPDMVGHTGVYEAAIVGCAATDKAIGKILEACKKEGYILFITADHGNAEEMKFADGKPKTSHTTNFVPFIMANAPEGWSLRKSSGVLGDVAPTILAAMGLPQPEEMTGESLLNKDLKRPAA</sequence>
<dbReference type="InterPro" id="IPR036646">
    <property type="entry name" value="PGAM_B_sf"/>
</dbReference>
<evidence type="ECO:0000313" key="18">
    <source>
        <dbReference type="EMBL" id="CEJ90316.1"/>
    </source>
</evidence>
<feature type="binding site" evidence="15">
    <location>
        <position position="459"/>
    </location>
    <ligand>
        <name>Mn(2+)</name>
        <dbReference type="ChEBI" id="CHEBI:29035"/>
        <label>2</label>
    </ligand>
</feature>
<dbReference type="HAMAP" id="MF_01038">
    <property type="entry name" value="GpmI"/>
    <property type="match status" value="1"/>
</dbReference>
<dbReference type="GO" id="GO:0030145">
    <property type="term" value="F:manganese ion binding"/>
    <property type="evidence" value="ECO:0007669"/>
    <property type="project" value="InterPro"/>
</dbReference>
<reference evidence="18 19" key="1">
    <citation type="journal article" date="2015" name="Genome Announc.">
        <title>Draft Genome Sequence and Gene Annotation of the Entomopathogenic Fungus Verticillium hemipterigenum.</title>
        <authorList>
            <person name="Horn F."/>
            <person name="Habel A."/>
            <person name="Scharf D.H."/>
            <person name="Dworschak J."/>
            <person name="Brakhage A.A."/>
            <person name="Guthke R."/>
            <person name="Hertweck C."/>
            <person name="Linde J."/>
        </authorList>
    </citation>
    <scope>NUCLEOTIDE SEQUENCE [LARGE SCALE GENOMIC DNA]</scope>
</reference>
<feature type="binding site" evidence="15">
    <location>
        <position position="17"/>
    </location>
    <ligand>
        <name>Mn(2+)</name>
        <dbReference type="ChEBI" id="CHEBI:29035"/>
        <label>2</label>
    </ligand>
</feature>
<evidence type="ECO:0000256" key="11">
    <source>
        <dbReference type="ARBA" id="ARBA00071648"/>
    </source>
</evidence>
<feature type="binding site" evidence="14">
    <location>
        <position position="194"/>
    </location>
    <ligand>
        <name>substrate</name>
    </ligand>
</feature>
<feature type="domain" description="BPG-independent PGAM N-terminal" evidence="17">
    <location>
        <begin position="91"/>
        <end position="308"/>
    </location>
</feature>
<evidence type="ECO:0000256" key="10">
    <source>
        <dbReference type="ARBA" id="ARBA00023235"/>
    </source>
</evidence>
<feature type="binding site" evidence="15">
    <location>
        <position position="458"/>
    </location>
    <ligand>
        <name>Mn(2+)</name>
        <dbReference type="ChEBI" id="CHEBI:29035"/>
        <label>2</label>
    </ligand>
</feature>
<protein>
    <recommendedName>
        <fullName evidence="11">2,3-bisphosphoglycerate-independent phosphoglycerate mutase</fullName>
        <ecNumber evidence="6">5.4.2.12</ecNumber>
    </recommendedName>
    <alternativeName>
        <fullName evidence="12">Cofactor-independent phosphoglycerate mutase homolog</fullName>
    </alternativeName>
</protein>
<dbReference type="NCBIfam" id="TIGR01307">
    <property type="entry name" value="pgm_bpd_ind"/>
    <property type="match status" value="1"/>
</dbReference>
<evidence type="ECO:0000256" key="15">
    <source>
        <dbReference type="PIRSR" id="PIRSR001492-3"/>
    </source>
</evidence>
<dbReference type="PANTHER" id="PTHR31637:SF0">
    <property type="entry name" value="2,3-BISPHOSPHOGLYCERATE-INDEPENDENT PHOSPHOGLYCERATE MUTASE"/>
    <property type="match status" value="1"/>
</dbReference>
<dbReference type="AlphaFoldDB" id="A0A0A1SZR0"/>
<feature type="binding site" evidence="15">
    <location>
        <position position="417"/>
    </location>
    <ligand>
        <name>Mn(2+)</name>
        <dbReference type="ChEBI" id="CHEBI:29035"/>
        <label>1</label>
    </ligand>
</feature>
<dbReference type="InterPro" id="IPR005995">
    <property type="entry name" value="Pgm_bpd_ind"/>
</dbReference>
<dbReference type="UniPathway" id="UPA00109">
    <property type="reaction ID" value="UER00186"/>
</dbReference>
<evidence type="ECO:0000256" key="13">
    <source>
        <dbReference type="PIRSR" id="PIRSR001492-1"/>
    </source>
</evidence>
<keyword evidence="10" id="KW-0413">Isomerase</keyword>
<comment type="function">
    <text evidence="3">Catalyzes the interconversion of 2-phosphoglycerate and 3-phosphoglycerate.</text>
</comment>
<dbReference type="GO" id="GO:0006007">
    <property type="term" value="P:glucose catabolic process"/>
    <property type="evidence" value="ECO:0007669"/>
    <property type="project" value="InterPro"/>
</dbReference>
<dbReference type="STRING" id="1531966.A0A0A1SZR0"/>
<dbReference type="EC" id="5.4.2.12" evidence="6"/>
<evidence type="ECO:0000256" key="2">
    <source>
        <dbReference type="ARBA" id="ARBA00001936"/>
    </source>
</evidence>
<evidence type="ECO:0000256" key="1">
    <source>
        <dbReference type="ARBA" id="ARBA00000370"/>
    </source>
</evidence>
<keyword evidence="8" id="KW-0324">Glycolysis</keyword>
<dbReference type="FunFam" id="3.40.1450.10:FF:000001">
    <property type="entry name" value="2,3-bisphosphoglycerate-independent phosphoglycerate mutase"/>
    <property type="match status" value="1"/>
</dbReference>
<keyword evidence="7 15" id="KW-0479">Metal-binding</keyword>
<dbReference type="InterPro" id="IPR011258">
    <property type="entry name" value="BPG-indep_PGM_N"/>
</dbReference>
<dbReference type="Proteomes" id="UP000039046">
    <property type="component" value="Unassembled WGS sequence"/>
</dbReference>
<dbReference type="EMBL" id="CDHN01000003">
    <property type="protein sequence ID" value="CEJ90316.1"/>
    <property type="molecule type" value="Genomic_DNA"/>
</dbReference>
<proteinExistence type="inferred from homology"/>
<accession>A0A0A1SZR0</accession>
<evidence type="ECO:0000256" key="4">
    <source>
        <dbReference type="ARBA" id="ARBA00004798"/>
    </source>
</evidence>
<evidence type="ECO:0000256" key="3">
    <source>
        <dbReference type="ARBA" id="ARBA00002315"/>
    </source>
</evidence>
<dbReference type="CDD" id="cd16010">
    <property type="entry name" value="iPGM"/>
    <property type="match status" value="1"/>
</dbReference>
<gene>
    <name evidence="18" type="ORF">VHEMI06107</name>
</gene>
<dbReference type="Gene3D" id="3.40.1450.10">
    <property type="entry name" value="BPG-independent phosphoglycerate mutase, domain B"/>
    <property type="match status" value="1"/>
</dbReference>
<dbReference type="GO" id="GO:0005737">
    <property type="term" value="C:cytoplasm"/>
    <property type="evidence" value="ECO:0007669"/>
    <property type="project" value="InterPro"/>
</dbReference>
<evidence type="ECO:0000313" key="19">
    <source>
        <dbReference type="Proteomes" id="UP000039046"/>
    </source>
</evidence>
<feature type="binding site" evidence="15">
    <location>
        <position position="421"/>
    </location>
    <ligand>
        <name>Mn(2+)</name>
        <dbReference type="ChEBI" id="CHEBI:29035"/>
        <label>1</label>
    </ligand>
</feature>